<reference evidence="4" key="1">
    <citation type="submission" date="2021-10" db="EMBL/GenBank/DDBJ databases">
        <title>De novo Genome Assembly of Clathrus columnatus (Basidiomycota, Fungi) Using Illumina and Nanopore Sequence Data.</title>
        <authorList>
            <person name="Ogiso-Tanaka E."/>
            <person name="Itagaki H."/>
            <person name="Hosoya T."/>
            <person name="Hosaka K."/>
        </authorList>
    </citation>
    <scope>NUCLEOTIDE SEQUENCE</scope>
    <source>
        <strain evidence="4">MO-923</strain>
    </source>
</reference>
<dbReference type="AlphaFoldDB" id="A0AAV5A1I3"/>
<feature type="compositionally biased region" description="Acidic residues" evidence="3">
    <location>
        <begin position="304"/>
        <end position="318"/>
    </location>
</feature>
<evidence type="ECO:0000313" key="5">
    <source>
        <dbReference type="Proteomes" id="UP001050691"/>
    </source>
</evidence>
<accession>A0AAV5A1I3</accession>
<proteinExistence type="predicted"/>
<feature type="compositionally biased region" description="Acidic residues" evidence="3">
    <location>
        <begin position="217"/>
        <end position="226"/>
    </location>
</feature>
<evidence type="ECO:0000256" key="2">
    <source>
        <dbReference type="ARBA" id="ARBA00023242"/>
    </source>
</evidence>
<dbReference type="EMBL" id="BPWL01000002">
    <property type="protein sequence ID" value="GJJ07088.1"/>
    <property type="molecule type" value="Genomic_DNA"/>
</dbReference>
<gene>
    <name evidence="4" type="ORF">Clacol_001287</name>
</gene>
<dbReference type="Pfam" id="PF05615">
    <property type="entry name" value="THOC7"/>
    <property type="match status" value="1"/>
</dbReference>
<keyword evidence="5" id="KW-1185">Reference proteome</keyword>
<dbReference type="Proteomes" id="UP001050691">
    <property type="component" value="Unassembled WGS sequence"/>
</dbReference>
<protein>
    <submittedName>
        <fullName evidence="4">Uncharacterized protein</fullName>
    </submittedName>
</protein>
<evidence type="ECO:0000313" key="4">
    <source>
        <dbReference type="EMBL" id="GJJ07088.1"/>
    </source>
</evidence>
<feature type="compositionally biased region" description="Polar residues" evidence="3">
    <location>
        <begin position="280"/>
        <end position="295"/>
    </location>
</feature>
<name>A0AAV5A1I3_9AGAM</name>
<feature type="region of interest" description="Disordered" evidence="3">
    <location>
        <begin position="196"/>
        <end position="357"/>
    </location>
</feature>
<feature type="compositionally biased region" description="Basic and acidic residues" evidence="3">
    <location>
        <begin position="227"/>
        <end position="246"/>
    </location>
</feature>
<sequence length="357" mass="40620">MEIDNPIPLLTPEEEDALIHRRILSDDKALRKLIKKFYSYVFTLEYDNLPINPDGSKISLEEAREVMLAEIATFQLALQKSTLVYQAESRQVLEYEKEKQRIAKDQEVIREEISKLKIALEEEQLLRKRKIEYDQVAEKVNMLPTRAELQASIASIEEEIAAIRDENDHKARMMHARKVALDQIVSSVEALRILDKEPDSNSQPQDAPPIVNQDDGPQGDEQDDQEDDRKNRARERQEREREREREQEEDNEDQGSAPPKLNPSAKPFLPKGVLDRMQNSERGTPNSSRPHSAVTSPAPPRSEEGEEREEGEDIEMGEVSETIVENRANPSNGHHSHLDNELEEGEASDGGIAAVPN</sequence>
<dbReference type="GO" id="GO:0000445">
    <property type="term" value="C:THO complex part of transcription export complex"/>
    <property type="evidence" value="ECO:0007669"/>
    <property type="project" value="InterPro"/>
</dbReference>
<keyword evidence="2" id="KW-0539">Nucleus</keyword>
<organism evidence="4 5">
    <name type="scientific">Clathrus columnatus</name>
    <dbReference type="NCBI Taxonomy" id="1419009"/>
    <lineage>
        <taxon>Eukaryota</taxon>
        <taxon>Fungi</taxon>
        <taxon>Dikarya</taxon>
        <taxon>Basidiomycota</taxon>
        <taxon>Agaricomycotina</taxon>
        <taxon>Agaricomycetes</taxon>
        <taxon>Phallomycetidae</taxon>
        <taxon>Phallales</taxon>
        <taxon>Clathraceae</taxon>
        <taxon>Clathrus</taxon>
    </lineage>
</organism>
<comment type="subcellular location">
    <subcellularLocation>
        <location evidence="1">Nucleus</location>
    </subcellularLocation>
</comment>
<evidence type="ECO:0000256" key="1">
    <source>
        <dbReference type="ARBA" id="ARBA00004123"/>
    </source>
</evidence>
<evidence type="ECO:0000256" key="3">
    <source>
        <dbReference type="SAM" id="MobiDB-lite"/>
    </source>
</evidence>
<dbReference type="InterPro" id="IPR008501">
    <property type="entry name" value="THOC7/Mft1"/>
</dbReference>
<dbReference type="GO" id="GO:0006397">
    <property type="term" value="P:mRNA processing"/>
    <property type="evidence" value="ECO:0007669"/>
    <property type="project" value="InterPro"/>
</dbReference>
<comment type="caution">
    <text evidence="4">The sequence shown here is derived from an EMBL/GenBank/DDBJ whole genome shotgun (WGS) entry which is preliminary data.</text>
</comment>